<gene>
    <name evidence="2" type="ORF">V6N12_027462</name>
</gene>
<feature type="signal peptide" evidence="1">
    <location>
        <begin position="1"/>
        <end position="21"/>
    </location>
</feature>
<sequence length="143" mass="16977">MVGHVVIYVVLNATVVLLGSSEREVAVWPFHWDLEQRICFIFKKWIECSLRYYWSLIKQFICHRARAQFYRLNFEKFVQVVVWLELTQALILSCNHHSSNLVLNFAAVLRATVYLARAYHQQTRSGHFLQIDGHRYTNGPWLH</sequence>
<comment type="caution">
    <text evidence="2">The sequence shown here is derived from an EMBL/GenBank/DDBJ whole genome shotgun (WGS) entry which is preliminary data.</text>
</comment>
<dbReference type="EMBL" id="JBBPBM010000023">
    <property type="protein sequence ID" value="KAK8546688.1"/>
    <property type="molecule type" value="Genomic_DNA"/>
</dbReference>
<proteinExistence type="predicted"/>
<protein>
    <recommendedName>
        <fullName evidence="4">Secreted protein</fullName>
    </recommendedName>
</protein>
<reference evidence="2 3" key="1">
    <citation type="journal article" date="2024" name="G3 (Bethesda)">
        <title>Genome assembly of Hibiscus sabdariffa L. provides insights into metabolisms of medicinal natural products.</title>
        <authorList>
            <person name="Kim T."/>
        </authorList>
    </citation>
    <scope>NUCLEOTIDE SEQUENCE [LARGE SCALE GENOMIC DNA]</scope>
    <source>
        <strain evidence="2">TK-2024</strain>
        <tissue evidence="2">Old leaves</tissue>
    </source>
</reference>
<dbReference type="Proteomes" id="UP001472677">
    <property type="component" value="Unassembled WGS sequence"/>
</dbReference>
<organism evidence="2 3">
    <name type="scientific">Hibiscus sabdariffa</name>
    <name type="common">roselle</name>
    <dbReference type="NCBI Taxonomy" id="183260"/>
    <lineage>
        <taxon>Eukaryota</taxon>
        <taxon>Viridiplantae</taxon>
        <taxon>Streptophyta</taxon>
        <taxon>Embryophyta</taxon>
        <taxon>Tracheophyta</taxon>
        <taxon>Spermatophyta</taxon>
        <taxon>Magnoliopsida</taxon>
        <taxon>eudicotyledons</taxon>
        <taxon>Gunneridae</taxon>
        <taxon>Pentapetalae</taxon>
        <taxon>rosids</taxon>
        <taxon>malvids</taxon>
        <taxon>Malvales</taxon>
        <taxon>Malvaceae</taxon>
        <taxon>Malvoideae</taxon>
        <taxon>Hibiscus</taxon>
    </lineage>
</organism>
<name>A0ABR2DUU8_9ROSI</name>
<keyword evidence="1" id="KW-0732">Signal</keyword>
<evidence type="ECO:0000256" key="1">
    <source>
        <dbReference type="SAM" id="SignalP"/>
    </source>
</evidence>
<evidence type="ECO:0008006" key="4">
    <source>
        <dbReference type="Google" id="ProtNLM"/>
    </source>
</evidence>
<accession>A0ABR2DUU8</accession>
<keyword evidence="3" id="KW-1185">Reference proteome</keyword>
<evidence type="ECO:0000313" key="3">
    <source>
        <dbReference type="Proteomes" id="UP001472677"/>
    </source>
</evidence>
<evidence type="ECO:0000313" key="2">
    <source>
        <dbReference type="EMBL" id="KAK8546688.1"/>
    </source>
</evidence>
<feature type="chain" id="PRO_5045751815" description="Secreted protein" evidence="1">
    <location>
        <begin position="22"/>
        <end position="143"/>
    </location>
</feature>